<keyword evidence="1" id="KW-0472">Membrane</keyword>
<reference evidence="2 3" key="1">
    <citation type="submission" date="2019-03" db="EMBL/GenBank/DDBJ databases">
        <authorList>
            <person name="Liu G."/>
        </authorList>
    </citation>
    <scope>NUCLEOTIDE SEQUENCE [LARGE SCALE GENOMIC DNA]</scope>
    <source>
        <strain evidence="2 3">DSM 19099</strain>
    </source>
</reference>
<evidence type="ECO:0000313" key="3">
    <source>
        <dbReference type="Proteomes" id="UP000298210"/>
    </source>
</evidence>
<organism evidence="2 3">
    <name type="scientific">Shouchella lehensis</name>
    <dbReference type="NCBI Taxonomy" id="300825"/>
    <lineage>
        <taxon>Bacteria</taxon>
        <taxon>Bacillati</taxon>
        <taxon>Bacillota</taxon>
        <taxon>Bacilli</taxon>
        <taxon>Bacillales</taxon>
        <taxon>Bacillaceae</taxon>
        <taxon>Shouchella</taxon>
    </lineage>
</organism>
<dbReference type="EMBL" id="SNUX01000003">
    <property type="protein sequence ID" value="TES48071.1"/>
    <property type="molecule type" value="Genomic_DNA"/>
</dbReference>
<keyword evidence="1" id="KW-1133">Transmembrane helix</keyword>
<dbReference type="AlphaFoldDB" id="A0A4Y7WJ07"/>
<dbReference type="RefSeq" id="WP_134259355.1">
    <property type="nucleotide sequence ID" value="NZ_LDIM01000014.1"/>
</dbReference>
<feature type="transmembrane region" description="Helical" evidence="1">
    <location>
        <begin position="6"/>
        <end position="23"/>
    </location>
</feature>
<keyword evidence="1" id="KW-0812">Transmembrane</keyword>
<gene>
    <name evidence="2" type="ORF">E2L03_13125</name>
</gene>
<name>A0A4Y7WJ07_9BACI</name>
<evidence type="ECO:0000256" key="1">
    <source>
        <dbReference type="SAM" id="Phobius"/>
    </source>
</evidence>
<protein>
    <submittedName>
        <fullName evidence="2">Uncharacterized protein</fullName>
    </submittedName>
</protein>
<evidence type="ECO:0000313" key="2">
    <source>
        <dbReference type="EMBL" id="TES48071.1"/>
    </source>
</evidence>
<comment type="caution">
    <text evidence="2">The sequence shown here is derived from an EMBL/GenBank/DDBJ whole genome shotgun (WGS) entry which is preliminary data.</text>
</comment>
<accession>A0A4Y7WJ07</accession>
<proteinExistence type="predicted"/>
<dbReference type="Proteomes" id="UP000298210">
    <property type="component" value="Unassembled WGS sequence"/>
</dbReference>
<sequence length="145" mass="16961">MENWIVGILTGLISGAITSVFVYRIDKNRQKRDAINSYFLALYTYLTNLALDMELLKHGTAITAIRSIHNYPSKQSLDLRKLNEKQREILSEVESYMDELLVVFTEKNPERNRSINSRQIRVLALRSTLNDHFINKTFDLTNRRQ</sequence>